<comment type="caution">
    <text evidence="1">The sequence shown here is derived from an EMBL/GenBank/DDBJ whole genome shotgun (WGS) entry which is preliminary data.</text>
</comment>
<dbReference type="EMBL" id="AAXG02000011">
    <property type="protein sequence ID" value="EDN00453.1"/>
    <property type="molecule type" value="Genomic_DNA"/>
</dbReference>
<organism evidence="1 2">
    <name type="scientific">Pseudoflavonifractor capillosus ATCC 29799</name>
    <dbReference type="NCBI Taxonomy" id="411467"/>
    <lineage>
        <taxon>Bacteria</taxon>
        <taxon>Bacillati</taxon>
        <taxon>Bacillota</taxon>
        <taxon>Clostridia</taxon>
        <taxon>Eubacteriales</taxon>
        <taxon>Oscillospiraceae</taxon>
        <taxon>Pseudoflavonifractor</taxon>
    </lineage>
</organism>
<reference evidence="1 2" key="2">
    <citation type="submission" date="2007-06" db="EMBL/GenBank/DDBJ databases">
        <title>Draft genome sequence of Pseudoflavonifractor capillosus ATCC 29799.</title>
        <authorList>
            <person name="Sudarsanam P."/>
            <person name="Ley R."/>
            <person name="Guruge J."/>
            <person name="Turnbaugh P.J."/>
            <person name="Mahowald M."/>
            <person name="Liep D."/>
            <person name="Gordon J."/>
        </authorList>
    </citation>
    <scope>NUCLEOTIDE SEQUENCE [LARGE SCALE GENOMIC DNA]</scope>
    <source>
        <strain evidence="1 2">ATCC 29799</strain>
    </source>
</reference>
<accession>A6NUA6</accession>
<dbReference type="eggNOG" id="ENOG5033HJ1">
    <property type="taxonomic scope" value="Bacteria"/>
</dbReference>
<keyword evidence="2" id="KW-1185">Reference proteome</keyword>
<gene>
    <name evidence="1" type="ORF">BACCAP_01788</name>
</gene>
<reference evidence="1 2" key="1">
    <citation type="submission" date="2007-04" db="EMBL/GenBank/DDBJ databases">
        <authorList>
            <person name="Fulton L."/>
            <person name="Clifton S."/>
            <person name="Fulton B."/>
            <person name="Xu J."/>
            <person name="Minx P."/>
            <person name="Pepin K.H."/>
            <person name="Johnson M."/>
            <person name="Thiruvilangam P."/>
            <person name="Bhonagiri V."/>
            <person name="Nash W.E."/>
            <person name="Mardis E.R."/>
            <person name="Wilson R.K."/>
        </authorList>
    </citation>
    <scope>NUCLEOTIDE SEQUENCE [LARGE SCALE GENOMIC DNA]</scope>
    <source>
        <strain evidence="1 2">ATCC 29799</strain>
    </source>
</reference>
<sequence length="146" mass="16832">MANNGSRKQITFDLCTDALKRYYPHQEPPLNPQYYNQAYYDIRRFMKEHGFEHRQSSAYVSAGRLTTLDIVILMERMAAELPWLGRCVNEIDVADIGAQHSLKKLLETASRPLEVELGELSMEAAAARPVRQKARSARRCTYARER</sequence>
<dbReference type="InterPro" id="IPR048135">
    <property type="entry name" value="VapD-like"/>
</dbReference>
<dbReference type="OrthoDB" id="2084499at2"/>
<name>A6NUA6_9FIRM</name>
<dbReference type="AlphaFoldDB" id="A6NUA6"/>
<evidence type="ECO:0000313" key="1">
    <source>
        <dbReference type="EMBL" id="EDN00453.1"/>
    </source>
</evidence>
<protein>
    <submittedName>
        <fullName evidence="1">Virulence-associated protein D (VapD) conserved region</fullName>
    </submittedName>
</protein>
<dbReference type="RefSeq" id="WP_006572333.1">
    <property type="nucleotide sequence ID" value="NZ_AAXG02000011.1"/>
</dbReference>
<dbReference type="STRING" id="411467.BACCAP_01788"/>
<dbReference type="NCBIfam" id="NF041506">
    <property type="entry name" value="VapD"/>
    <property type="match status" value="1"/>
</dbReference>
<evidence type="ECO:0000313" key="2">
    <source>
        <dbReference type="Proteomes" id="UP000003639"/>
    </source>
</evidence>
<proteinExistence type="predicted"/>
<dbReference type="Proteomes" id="UP000003639">
    <property type="component" value="Unassembled WGS sequence"/>
</dbReference>
<dbReference type="Gene3D" id="3.30.70.240">
    <property type="match status" value="1"/>
</dbReference>